<keyword evidence="2" id="KW-1185">Reference proteome</keyword>
<reference evidence="1" key="1">
    <citation type="submission" date="2024-03" db="EMBL/GenBank/DDBJ databases">
        <title>Human intestinal bacterial collection.</title>
        <authorList>
            <person name="Pauvert C."/>
            <person name="Hitch T.C.A."/>
            <person name="Clavel T."/>
        </authorList>
    </citation>
    <scope>NUCLEOTIDE SEQUENCE</scope>
    <source>
        <strain evidence="1">CLA-AA-H227</strain>
    </source>
</reference>
<dbReference type="EMBL" id="JBBMEW010000023">
    <property type="protein sequence ID" value="MEQ2528836.1"/>
    <property type="molecule type" value="Genomic_DNA"/>
</dbReference>
<organism evidence="1 2">
    <name type="scientific">Robertmurraya yapensis</name>
    <name type="common">ex Hitch et al 2024</name>
    <dbReference type="NCBI Taxonomy" id="3133160"/>
    <lineage>
        <taxon>Bacteria</taxon>
        <taxon>Bacillati</taxon>
        <taxon>Bacillota</taxon>
        <taxon>Bacilli</taxon>
        <taxon>Bacillales</taxon>
        <taxon>Bacillaceae</taxon>
        <taxon>Robertmurraya</taxon>
    </lineage>
</organism>
<evidence type="ECO:0000313" key="1">
    <source>
        <dbReference type="EMBL" id="MEQ2528836.1"/>
    </source>
</evidence>
<proteinExistence type="predicted"/>
<evidence type="ECO:0000313" key="2">
    <source>
        <dbReference type="Proteomes" id="UP001439875"/>
    </source>
</evidence>
<comment type="caution">
    <text evidence="1">The sequence shown here is derived from an EMBL/GenBank/DDBJ whole genome shotgun (WGS) entry which is preliminary data.</text>
</comment>
<protein>
    <submittedName>
        <fullName evidence="1">Uncharacterized protein</fullName>
    </submittedName>
</protein>
<dbReference type="Proteomes" id="UP001439875">
    <property type="component" value="Unassembled WGS sequence"/>
</dbReference>
<gene>
    <name evidence="1" type="ORF">WMO40_19345</name>
</gene>
<accession>A0ACC6SFL2</accession>
<name>A0ACC6SFL2_9BACI</name>
<sequence>MDIRIISAVISAGVALLIAVLNHFVITPIKEKKASKREKLKKLYAPLYSLVIARINISKAQSVIQKKIMLGTAKPSFVAK</sequence>